<dbReference type="GO" id="GO:0004072">
    <property type="term" value="F:aspartate kinase activity"/>
    <property type="evidence" value="ECO:0007669"/>
    <property type="project" value="UniProtKB-EC"/>
</dbReference>
<evidence type="ECO:0000256" key="11">
    <source>
        <dbReference type="ARBA" id="ARBA00022915"/>
    </source>
</evidence>
<sequence length="406" mass="44964">MKIVVQKYGGTSVGSIEKIKRVADKIIQKKNEGYQVVVIVSAMGKSTDELIDLAKAITDNPEPREMDMLLTTGEQVSISLLSMALISKGYPAISYTGPQLNIQTTSLHQKAKIKDIDVTKVLKAFDDDKIVVVAGFQGVSENHEYTTLGRGGSDTSAVALAAKLDARCEIYTDVEGIYTMDPRKLKGARKIDKISYEEMMEMASLGAGVMHYRAVELANKYKIPLYVASTFSEENGTMIEFKGEDGMEETLVTGMATSLDDIQITVINLTATTGNLSRLFGQLAEEEVNVDMISHMITLDGKMYVSFTIPKEDLAIAERIFKEWQIELPDIRWEINRNIAKISVVGLGMRTHSGVAAKVFKIMDDHNIEIKMVTTSEIKISWVVEDHLEEKVVTLMGKAFGLVMEE</sequence>
<dbReference type="GO" id="GO:0019877">
    <property type="term" value="P:diaminopimelate biosynthetic process"/>
    <property type="evidence" value="ECO:0007669"/>
    <property type="project" value="UniProtKB-KW"/>
</dbReference>
<dbReference type="GO" id="GO:0005829">
    <property type="term" value="C:cytosol"/>
    <property type="evidence" value="ECO:0007669"/>
    <property type="project" value="TreeGrafter"/>
</dbReference>
<comment type="caution">
    <text evidence="18">The sequence shown here is derived from an EMBL/GenBank/DDBJ whole genome shotgun (WGS) entry which is preliminary data.</text>
</comment>
<dbReference type="InterPro" id="IPR018042">
    <property type="entry name" value="Aspartate_kinase_CS"/>
</dbReference>
<dbReference type="EC" id="2.7.2.4" evidence="15"/>
<feature type="domain" description="ACT" evidence="17">
    <location>
        <begin position="344"/>
        <end position="406"/>
    </location>
</feature>
<keyword evidence="9 15" id="KW-0418">Kinase</keyword>
<dbReference type="Gene3D" id="3.30.2130.10">
    <property type="entry name" value="VC0802-like"/>
    <property type="match status" value="1"/>
</dbReference>
<dbReference type="CDD" id="cd04891">
    <property type="entry name" value="ACT_AK-LysC-DapG-like_1"/>
    <property type="match status" value="1"/>
</dbReference>
<dbReference type="PIRSF" id="PIRSF000726">
    <property type="entry name" value="Asp_kin"/>
    <property type="match status" value="1"/>
</dbReference>
<dbReference type="InterPro" id="IPR001341">
    <property type="entry name" value="Asp_kinase"/>
</dbReference>
<dbReference type="UniPathway" id="UPA00034">
    <property type="reaction ID" value="UER00015"/>
</dbReference>
<keyword evidence="19" id="KW-1185">Reference proteome</keyword>
<evidence type="ECO:0000313" key="18">
    <source>
        <dbReference type="EMBL" id="KAB3529067.1"/>
    </source>
</evidence>
<comment type="catalytic activity">
    <reaction evidence="13 15">
        <text>L-aspartate + ATP = 4-phospho-L-aspartate + ADP</text>
        <dbReference type="Rhea" id="RHEA:23776"/>
        <dbReference type="ChEBI" id="CHEBI:29991"/>
        <dbReference type="ChEBI" id="CHEBI:30616"/>
        <dbReference type="ChEBI" id="CHEBI:57535"/>
        <dbReference type="ChEBI" id="CHEBI:456216"/>
        <dbReference type="EC" id="2.7.2.4"/>
    </reaction>
</comment>
<dbReference type="PANTHER" id="PTHR21499:SF68">
    <property type="entry name" value="ASPARTOKINASE 2"/>
    <property type="match status" value="1"/>
</dbReference>
<dbReference type="Gene3D" id="3.40.1160.10">
    <property type="entry name" value="Acetylglutamate kinase-like"/>
    <property type="match status" value="1"/>
</dbReference>
<comment type="pathway">
    <text evidence="4 16">Amino-acid biosynthesis; L-threonine biosynthesis; L-threonine from L-aspartate: step 1/5.</text>
</comment>
<evidence type="ECO:0000256" key="14">
    <source>
        <dbReference type="PIRSR" id="PIRSR000726-1"/>
    </source>
</evidence>
<feature type="domain" description="ACT" evidence="17">
    <location>
        <begin position="264"/>
        <end position="340"/>
    </location>
</feature>
<dbReference type="OrthoDB" id="9799110at2"/>
<evidence type="ECO:0000256" key="12">
    <source>
        <dbReference type="ARBA" id="ARBA00023154"/>
    </source>
</evidence>
<keyword evidence="11" id="KW-0220">Diaminopimelate biosynthesis</keyword>
<name>A0A833HN57_9FIRM</name>
<evidence type="ECO:0000256" key="16">
    <source>
        <dbReference type="RuleBase" id="RU004249"/>
    </source>
</evidence>
<feature type="binding site" evidence="14">
    <location>
        <begin position="7"/>
        <end position="10"/>
    </location>
    <ligand>
        <name>ATP</name>
        <dbReference type="ChEBI" id="CHEBI:30616"/>
    </ligand>
</feature>
<evidence type="ECO:0000256" key="6">
    <source>
        <dbReference type="ARBA" id="ARBA00022605"/>
    </source>
</evidence>
<feature type="binding site" evidence="14">
    <location>
        <begin position="172"/>
        <end position="173"/>
    </location>
    <ligand>
        <name>ATP</name>
        <dbReference type="ChEBI" id="CHEBI:30616"/>
    </ligand>
</feature>
<evidence type="ECO:0000256" key="7">
    <source>
        <dbReference type="ARBA" id="ARBA00022679"/>
    </source>
</evidence>
<dbReference type="NCBIfam" id="TIGR00656">
    <property type="entry name" value="asp_kin_monofn"/>
    <property type="match status" value="1"/>
</dbReference>
<dbReference type="NCBIfam" id="NF005155">
    <property type="entry name" value="PRK06635.1-4"/>
    <property type="match status" value="1"/>
</dbReference>
<keyword evidence="12" id="KW-0457">Lysine biosynthesis</keyword>
<dbReference type="SUPFAM" id="SSF53633">
    <property type="entry name" value="Carbamate kinase-like"/>
    <property type="match status" value="1"/>
</dbReference>
<dbReference type="InterPro" id="IPR002912">
    <property type="entry name" value="ACT_dom"/>
</dbReference>
<comment type="similarity">
    <text evidence="5 15">Belongs to the aspartokinase family.</text>
</comment>
<dbReference type="InterPro" id="IPR045865">
    <property type="entry name" value="ACT-like_dom_sf"/>
</dbReference>
<dbReference type="CDD" id="cd04936">
    <property type="entry name" value="ACT_AKii-LysC-BS-like_2"/>
    <property type="match status" value="1"/>
</dbReference>
<feature type="binding site" evidence="14">
    <location>
        <position position="74"/>
    </location>
    <ligand>
        <name>substrate</name>
    </ligand>
</feature>
<protein>
    <recommendedName>
        <fullName evidence="15">Aspartokinase</fullName>
        <ecNumber evidence="15">2.7.2.4</ecNumber>
    </recommendedName>
</protein>
<evidence type="ECO:0000256" key="4">
    <source>
        <dbReference type="ARBA" id="ARBA00005139"/>
    </source>
</evidence>
<evidence type="ECO:0000256" key="10">
    <source>
        <dbReference type="ARBA" id="ARBA00022840"/>
    </source>
</evidence>
<dbReference type="NCBIfam" id="TIGR00657">
    <property type="entry name" value="asp_kinases"/>
    <property type="match status" value="1"/>
</dbReference>
<dbReference type="CDD" id="cd04261">
    <property type="entry name" value="AAK_AKii-LysC-BS"/>
    <property type="match status" value="1"/>
</dbReference>
<dbReference type="InterPro" id="IPR054352">
    <property type="entry name" value="ACT_Aspartokinase"/>
</dbReference>
<keyword evidence="7 15" id="KW-0808">Transferase</keyword>
<organism evidence="18 19">
    <name type="scientific">Alkaliphilus serpentinus</name>
    <dbReference type="NCBI Taxonomy" id="1482731"/>
    <lineage>
        <taxon>Bacteria</taxon>
        <taxon>Bacillati</taxon>
        <taxon>Bacillota</taxon>
        <taxon>Clostridia</taxon>
        <taxon>Peptostreptococcales</taxon>
        <taxon>Natronincolaceae</taxon>
        <taxon>Alkaliphilus</taxon>
    </lineage>
</organism>
<dbReference type="PROSITE" id="PS51671">
    <property type="entry name" value="ACT"/>
    <property type="match status" value="2"/>
</dbReference>
<dbReference type="Pfam" id="PF00696">
    <property type="entry name" value="AA_kinase"/>
    <property type="match status" value="1"/>
</dbReference>
<dbReference type="SUPFAM" id="SSF55021">
    <property type="entry name" value="ACT-like"/>
    <property type="match status" value="2"/>
</dbReference>
<evidence type="ECO:0000256" key="5">
    <source>
        <dbReference type="ARBA" id="ARBA00010122"/>
    </source>
</evidence>
<dbReference type="UniPathway" id="UPA00051">
    <property type="reaction ID" value="UER00462"/>
</dbReference>
<keyword evidence="6 16" id="KW-0028">Amino-acid biosynthesis</keyword>
<keyword evidence="10 14" id="KW-0067">ATP-binding</keyword>
<evidence type="ECO:0000256" key="15">
    <source>
        <dbReference type="RuleBase" id="RU003448"/>
    </source>
</evidence>
<evidence type="ECO:0000256" key="3">
    <source>
        <dbReference type="ARBA" id="ARBA00004986"/>
    </source>
</evidence>
<evidence type="ECO:0000313" key="19">
    <source>
        <dbReference type="Proteomes" id="UP000465601"/>
    </source>
</evidence>
<evidence type="ECO:0000256" key="9">
    <source>
        <dbReference type="ARBA" id="ARBA00022777"/>
    </source>
</evidence>
<dbReference type="PANTHER" id="PTHR21499">
    <property type="entry name" value="ASPARTATE KINASE"/>
    <property type="match status" value="1"/>
</dbReference>
<comment type="function">
    <text evidence="1">Catalyzes the phosphorylation of the beta-carboxyl group of aspartic acid with ATP to yield 4-phospho-L-aspartate, which is involved in the branched biosynthetic pathway leading to the biosynthesis of amino acids threonine, isoleucine and methionine.</text>
</comment>
<dbReference type="NCBIfam" id="NF005154">
    <property type="entry name" value="PRK06635.1-2"/>
    <property type="match status" value="1"/>
</dbReference>
<dbReference type="GO" id="GO:0009089">
    <property type="term" value="P:lysine biosynthetic process via diaminopimelate"/>
    <property type="evidence" value="ECO:0007669"/>
    <property type="project" value="UniProtKB-UniPathway"/>
</dbReference>
<feature type="binding site" evidence="14">
    <location>
        <position position="178"/>
    </location>
    <ligand>
        <name>ATP</name>
        <dbReference type="ChEBI" id="CHEBI:30616"/>
    </ligand>
</feature>
<evidence type="ECO:0000256" key="8">
    <source>
        <dbReference type="ARBA" id="ARBA00022741"/>
    </source>
</evidence>
<dbReference type="GO" id="GO:0009088">
    <property type="term" value="P:threonine biosynthetic process"/>
    <property type="evidence" value="ECO:0007669"/>
    <property type="project" value="UniProtKB-UniPathway"/>
</dbReference>
<dbReference type="InterPro" id="IPR041740">
    <property type="entry name" value="AKii-LysC-BS"/>
</dbReference>
<dbReference type="PROSITE" id="PS00324">
    <property type="entry name" value="ASPARTOKINASE"/>
    <property type="match status" value="1"/>
</dbReference>
<dbReference type="FunFam" id="3.40.1160.10:FF:000002">
    <property type="entry name" value="Aspartokinase"/>
    <property type="match status" value="1"/>
</dbReference>
<gene>
    <name evidence="18" type="ORF">F8153_10470</name>
</gene>
<accession>A0A833HN57</accession>
<dbReference type="Pfam" id="PF22468">
    <property type="entry name" value="ACT_9"/>
    <property type="match status" value="1"/>
</dbReference>
<evidence type="ECO:0000256" key="1">
    <source>
        <dbReference type="ARBA" id="ARBA00003121"/>
    </source>
</evidence>
<dbReference type="InterPro" id="IPR001048">
    <property type="entry name" value="Asp/Glu/Uridylate_kinase"/>
</dbReference>
<proteinExistence type="inferred from homology"/>
<dbReference type="RefSeq" id="WP_151866304.1">
    <property type="nucleotide sequence ID" value="NZ_WBZB01000037.1"/>
</dbReference>
<dbReference type="Proteomes" id="UP000465601">
    <property type="component" value="Unassembled WGS sequence"/>
</dbReference>
<reference evidence="18 19" key="1">
    <citation type="submission" date="2019-10" db="EMBL/GenBank/DDBJ databases">
        <title>Alkaliphilus serpentinus sp. nov. and Alkaliphilus pronyensis sp. nov., two novel anaerobic alkaliphilic species isolated from the serpentinized-hosted hydrothermal field of the Prony Bay (New Caledonia).</title>
        <authorList>
            <person name="Postec A."/>
        </authorList>
    </citation>
    <scope>NUCLEOTIDE SEQUENCE [LARGE SCALE GENOMIC DNA]</scope>
    <source>
        <strain evidence="18 19">LacT</strain>
    </source>
</reference>
<feature type="binding site" evidence="14">
    <location>
        <position position="47"/>
    </location>
    <ligand>
        <name>substrate</name>
    </ligand>
</feature>
<evidence type="ECO:0000256" key="13">
    <source>
        <dbReference type="ARBA" id="ARBA00047872"/>
    </source>
</evidence>
<dbReference type="EMBL" id="WBZB01000037">
    <property type="protein sequence ID" value="KAB3529067.1"/>
    <property type="molecule type" value="Genomic_DNA"/>
</dbReference>
<keyword evidence="8 14" id="KW-0547">Nucleotide-binding</keyword>
<dbReference type="InterPro" id="IPR005260">
    <property type="entry name" value="Asp_kin_monofn"/>
</dbReference>
<comment type="pathway">
    <text evidence="3 16">Amino-acid biosynthesis; L-methionine biosynthesis via de novo pathway; L-homoserine from L-aspartate: step 1/3.</text>
</comment>
<dbReference type="AlphaFoldDB" id="A0A833HN57"/>
<evidence type="ECO:0000256" key="2">
    <source>
        <dbReference type="ARBA" id="ARBA00004766"/>
    </source>
</evidence>
<dbReference type="UniPathway" id="UPA00050">
    <property type="reaction ID" value="UER00461"/>
</dbReference>
<comment type="pathway">
    <text evidence="2 16">Amino-acid biosynthesis; L-lysine biosynthesis via DAP pathway; (S)-tetrahydrodipicolinate from L-aspartate: step 1/4.</text>
</comment>
<dbReference type="InterPro" id="IPR036393">
    <property type="entry name" value="AceGlu_kinase-like_sf"/>
</dbReference>
<feature type="binding site" evidence="14">
    <location>
        <position position="183"/>
    </location>
    <ligand>
        <name>ATP</name>
        <dbReference type="ChEBI" id="CHEBI:30616"/>
    </ligand>
</feature>
<evidence type="ECO:0000259" key="17">
    <source>
        <dbReference type="PROSITE" id="PS51671"/>
    </source>
</evidence>
<dbReference type="GO" id="GO:0005524">
    <property type="term" value="F:ATP binding"/>
    <property type="evidence" value="ECO:0007669"/>
    <property type="project" value="UniProtKB-KW"/>
</dbReference>
<dbReference type="GO" id="GO:0009090">
    <property type="term" value="P:homoserine biosynthetic process"/>
    <property type="evidence" value="ECO:0007669"/>
    <property type="project" value="TreeGrafter"/>
</dbReference>